<dbReference type="Proteomes" id="UP000824782">
    <property type="component" value="Unassembled WGS sequence"/>
</dbReference>
<reference evidence="1" key="1">
    <citation type="thesis" date="2020" institute="ProQuest LLC" country="789 East Eisenhower Parkway, Ann Arbor, MI, USA">
        <title>Comparative Genomics and Chromosome Evolution.</title>
        <authorList>
            <person name="Mudd A.B."/>
        </authorList>
    </citation>
    <scope>NUCLEOTIDE SEQUENCE</scope>
    <source>
        <strain evidence="1">237g6f4</strain>
        <tissue evidence="1">Blood</tissue>
    </source>
</reference>
<gene>
    <name evidence="1" type="ORF">GDO81_013984</name>
</gene>
<comment type="caution">
    <text evidence="1">The sequence shown here is derived from an EMBL/GenBank/DDBJ whole genome shotgun (WGS) entry which is preliminary data.</text>
</comment>
<protein>
    <submittedName>
        <fullName evidence="1">Uncharacterized protein</fullName>
    </submittedName>
</protein>
<keyword evidence="2" id="KW-1185">Reference proteome</keyword>
<evidence type="ECO:0000313" key="2">
    <source>
        <dbReference type="Proteomes" id="UP000824782"/>
    </source>
</evidence>
<organism evidence="1 2">
    <name type="scientific">Engystomops pustulosus</name>
    <name type="common">Tungara frog</name>
    <name type="synonym">Physalaemus pustulosus</name>
    <dbReference type="NCBI Taxonomy" id="76066"/>
    <lineage>
        <taxon>Eukaryota</taxon>
        <taxon>Metazoa</taxon>
        <taxon>Chordata</taxon>
        <taxon>Craniata</taxon>
        <taxon>Vertebrata</taxon>
        <taxon>Euteleostomi</taxon>
        <taxon>Amphibia</taxon>
        <taxon>Batrachia</taxon>
        <taxon>Anura</taxon>
        <taxon>Neobatrachia</taxon>
        <taxon>Hyloidea</taxon>
        <taxon>Leptodactylidae</taxon>
        <taxon>Leiuperinae</taxon>
        <taxon>Engystomops</taxon>
    </lineage>
</organism>
<sequence>MQTQRKKMQNLQKKTSLSNNMQPECTEALHICGNLLNQPIRIYSFIYINLVNIKKNQEEKQETRGANFWQENNGIIKISREGHFIGFTYGECI</sequence>
<evidence type="ECO:0000313" key="1">
    <source>
        <dbReference type="EMBL" id="KAG8568402.1"/>
    </source>
</evidence>
<proteinExistence type="predicted"/>
<accession>A0AAV7B7F4</accession>
<name>A0AAV7B7F4_ENGPU</name>
<dbReference type="EMBL" id="WNYA01000006">
    <property type="protein sequence ID" value="KAG8568402.1"/>
    <property type="molecule type" value="Genomic_DNA"/>
</dbReference>
<dbReference type="AlphaFoldDB" id="A0AAV7B7F4"/>